<reference evidence="2 3" key="1">
    <citation type="submission" date="2019-08" db="EMBL/GenBank/DDBJ databases">
        <authorList>
            <person name="Ndlovu S.S."/>
        </authorList>
    </citation>
    <scope>NUCLEOTIDE SEQUENCE [LARGE SCALE GENOMIC DNA]</scope>
    <source>
        <strain evidence="2">SPEC_57</strain>
    </source>
</reference>
<gene>
    <name evidence="2" type="ORF">C147L</name>
</gene>
<protein>
    <submittedName>
        <fullName evidence="2">PC147L</fullName>
    </submittedName>
</protein>
<keyword evidence="1" id="KW-0472">Membrane</keyword>
<keyword evidence="1" id="KW-0812">Transmembrane</keyword>
<organismHost>
    <name type="scientific">Sus scrofa</name>
    <name type="common">Pig</name>
    <dbReference type="NCBI Taxonomy" id="9823"/>
</organismHost>
<sequence length="147" mass="16633">MVQQRDAHFPGVPYFNNFLSFGCYLVAAHVEQWNFSITEFLLTYINTTAIFFFMHCTSIICQLLRSIGDQPCGLEGGYNVGGIALVIGYIVQCLRRGLHKALADGRRLHDLVLVLGLLLTVDEVLLFRFHIFLHEVIHVIILVVIIS</sequence>
<organismHost>
    <name type="scientific">Potamochoerus larvatus</name>
    <name type="common">Bushpig</name>
    <dbReference type="NCBI Taxonomy" id="273792"/>
</organismHost>
<dbReference type="Proteomes" id="UP000423628">
    <property type="component" value="Segment"/>
</dbReference>
<organismHost>
    <name type="scientific">Ornithodoros moubata</name>
    <name type="common">Soft tick</name>
    <name type="synonym">Argasid tick</name>
    <dbReference type="NCBI Taxonomy" id="6938"/>
</organismHost>
<dbReference type="EMBL" id="MN394630">
    <property type="protein sequence ID" value="QRW43595.1"/>
    <property type="molecule type" value="Genomic_DNA"/>
</dbReference>
<feature type="transmembrane region" description="Helical" evidence="1">
    <location>
        <begin position="42"/>
        <end position="64"/>
    </location>
</feature>
<organism evidence="2 3">
    <name type="scientific">African swine fever virus</name>
    <name type="common">ASFV</name>
    <dbReference type="NCBI Taxonomy" id="10497"/>
    <lineage>
        <taxon>Viruses</taxon>
        <taxon>Varidnaviria</taxon>
        <taxon>Bamfordvirae</taxon>
        <taxon>Nucleocytoviricota</taxon>
        <taxon>Pokkesviricetes</taxon>
        <taxon>Asfuvirales</taxon>
        <taxon>Asfarviridae</taxon>
        <taxon>Asfivirus</taxon>
        <taxon>Asfivirus haemorrhagiae</taxon>
    </lineage>
</organism>
<evidence type="ECO:0000313" key="2">
    <source>
        <dbReference type="EMBL" id="QRW43595.1"/>
    </source>
</evidence>
<name>A0A894KR74_ASF</name>
<keyword evidence="1" id="KW-1133">Transmembrane helix</keyword>
<evidence type="ECO:0000313" key="3">
    <source>
        <dbReference type="Proteomes" id="UP000423628"/>
    </source>
</evidence>
<organismHost>
    <name type="scientific">Phacochoerus aethiopicus</name>
    <name type="common">Warthog</name>
    <dbReference type="NCBI Taxonomy" id="85517"/>
</organismHost>
<feature type="transmembrane region" description="Helical" evidence="1">
    <location>
        <begin position="12"/>
        <end position="30"/>
    </location>
</feature>
<feature type="transmembrane region" description="Helical" evidence="1">
    <location>
        <begin position="76"/>
        <end position="98"/>
    </location>
</feature>
<dbReference type="PROSITE" id="PS51257">
    <property type="entry name" value="PROKAR_LIPOPROTEIN"/>
    <property type="match status" value="1"/>
</dbReference>
<evidence type="ECO:0000256" key="1">
    <source>
        <dbReference type="SAM" id="Phobius"/>
    </source>
</evidence>
<organismHost>
    <name type="scientific">Phacochoerus africanus</name>
    <name type="common">Warthog</name>
    <dbReference type="NCBI Taxonomy" id="41426"/>
</organismHost>
<feature type="transmembrane region" description="Helical" evidence="1">
    <location>
        <begin position="125"/>
        <end position="146"/>
    </location>
</feature>
<organismHost>
    <name type="scientific">Ornithodoros</name>
    <name type="common">relapsing fever ticks</name>
    <dbReference type="NCBI Taxonomy" id="6937"/>
</organismHost>
<accession>A0A894KR74</accession>
<proteinExistence type="predicted"/>